<dbReference type="AlphaFoldDB" id="A0A7J6D176"/>
<dbReference type="EMBL" id="JAAMOB010000005">
    <property type="protein sequence ID" value="KAF4112956.1"/>
    <property type="molecule type" value="Genomic_DNA"/>
</dbReference>
<protein>
    <submittedName>
        <fullName evidence="2">Uncharacterized protein</fullName>
    </submittedName>
</protein>
<feature type="region of interest" description="Disordered" evidence="1">
    <location>
        <begin position="1"/>
        <end position="21"/>
    </location>
</feature>
<evidence type="ECO:0000256" key="1">
    <source>
        <dbReference type="SAM" id="MobiDB-lite"/>
    </source>
</evidence>
<reference evidence="2 3" key="1">
    <citation type="submission" date="2020-04" db="EMBL/GenBank/DDBJ databases">
        <title>Chromosome-level genome assembly of a cyprinid fish Onychostoma macrolepis by integration of Nanopore Sequencing, Bionano and Hi-C technology.</title>
        <authorList>
            <person name="Wang D."/>
        </authorList>
    </citation>
    <scope>NUCLEOTIDE SEQUENCE [LARGE SCALE GENOMIC DNA]</scope>
    <source>
        <strain evidence="2">SWU-2019</strain>
        <tissue evidence="2">Muscle</tissue>
    </source>
</reference>
<keyword evidence="3" id="KW-1185">Reference proteome</keyword>
<accession>A0A7J6D176</accession>
<sequence>MQTSMDLEQEETIATDDDSGEADHSFYLSRLMLTEHQFSTPTVVSHRVLINEEISPQIDLQYRTGQSRKTFITKQETHGTVVPPINPASVQARIIEEESSSERNTVKC</sequence>
<gene>
    <name evidence="2" type="ORF">G5714_005501</name>
</gene>
<name>A0A7J6D176_9TELE</name>
<comment type="caution">
    <text evidence="2">The sequence shown here is derived from an EMBL/GenBank/DDBJ whole genome shotgun (WGS) entry which is preliminary data.</text>
</comment>
<organism evidence="2 3">
    <name type="scientific">Onychostoma macrolepis</name>
    <dbReference type="NCBI Taxonomy" id="369639"/>
    <lineage>
        <taxon>Eukaryota</taxon>
        <taxon>Metazoa</taxon>
        <taxon>Chordata</taxon>
        <taxon>Craniata</taxon>
        <taxon>Vertebrata</taxon>
        <taxon>Euteleostomi</taxon>
        <taxon>Actinopterygii</taxon>
        <taxon>Neopterygii</taxon>
        <taxon>Teleostei</taxon>
        <taxon>Ostariophysi</taxon>
        <taxon>Cypriniformes</taxon>
        <taxon>Cyprinidae</taxon>
        <taxon>Acrossocheilinae</taxon>
        <taxon>Onychostoma</taxon>
    </lineage>
</organism>
<evidence type="ECO:0000313" key="3">
    <source>
        <dbReference type="Proteomes" id="UP000579812"/>
    </source>
</evidence>
<proteinExistence type="predicted"/>
<evidence type="ECO:0000313" key="2">
    <source>
        <dbReference type="EMBL" id="KAF4112956.1"/>
    </source>
</evidence>
<dbReference type="Proteomes" id="UP000579812">
    <property type="component" value="Unassembled WGS sequence"/>
</dbReference>
<feature type="compositionally biased region" description="Acidic residues" evidence="1">
    <location>
        <begin position="7"/>
        <end position="20"/>
    </location>
</feature>